<reference evidence="2" key="1">
    <citation type="submission" date="2000-05" db="EMBL/GenBank/DDBJ databases">
        <authorList>
            <person name="Schulte U."/>
            <person name="Aign V."/>
            <person name="Hoheisel J."/>
            <person name="Brandt P."/>
            <person name="Fartmann B."/>
            <person name="Holland R."/>
            <person name="Nyakatura G."/>
            <person name="Mewes H.W."/>
            <person name="Mannhaupt G."/>
        </authorList>
    </citation>
    <scope>NUCLEOTIDE SEQUENCE</scope>
</reference>
<dbReference type="EMBL" id="AL355932">
    <property type="protein sequence ID" value="CAB91435.1"/>
    <property type="molecule type" value="Genomic_DNA"/>
</dbReference>
<evidence type="ECO:0000256" key="1">
    <source>
        <dbReference type="SAM" id="MobiDB-lite"/>
    </source>
</evidence>
<proteinExistence type="predicted"/>
<evidence type="ECO:0000313" key="2">
    <source>
        <dbReference type="EMBL" id="CAB91435.1"/>
    </source>
</evidence>
<feature type="region of interest" description="Disordered" evidence="1">
    <location>
        <begin position="62"/>
        <end position="114"/>
    </location>
</feature>
<accession>Q9P5T6</accession>
<reference evidence="2" key="2">
    <citation type="submission" date="2001-10" db="EMBL/GenBank/DDBJ databases">
        <authorList>
            <person name="German Neurospora genome project"/>
        </authorList>
    </citation>
    <scope>NUCLEOTIDE SEQUENCE</scope>
</reference>
<organism evidence="2">
    <name type="scientific">Neurospora crassa</name>
    <dbReference type="NCBI Taxonomy" id="5141"/>
    <lineage>
        <taxon>Eukaryota</taxon>
        <taxon>Fungi</taxon>
        <taxon>Dikarya</taxon>
        <taxon>Ascomycota</taxon>
        <taxon>Pezizomycotina</taxon>
        <taxon>Sordariomycetes</taxon>
        <taxon>Sordariomycetidae</taxon>
        <taxon>Sordariales</taxon>
        <taxon>Sordariaceae</taxon>
        <taxon>Neurospora</taxon>
    </lineage>
</organism>
<dbReference type="AlphaFoldDB" id="Q9P5T6"/>
<name>Q9P5T6_NEUCS</name>
<protein>
    <submittedName>
        <fullName evidence="2">Related to dachshund isoform 4 protein</fullName>
    </submittedName>
</protein>
<dbReference type="PIR" id="T49634">
    <property type="entry name" value="T49634"/>
</dbReference>
<sequence>MWYGCVLVATAASRVGGRAGGSGRATIDGRKTSRCQLVGKRCGSAMSHAPPMLLLLLTHTTPAQQQQQQQQQHFELTEDTLLEAPSPRGPSSMPPSSRPSYYPHAFPDGKSRRS</sequence>
<gene>
    <name evidence="2" type="primary">B5O22.160</name>
</gene>
<dbReference type="HOGENOM" id="CLU_2171740_0_0_1"/>